<sequence>MAFQQEEEQESKTIPLKVLVDKNSNKVVFVEATKDFVDTIFSFLSLPLATIIRLLATTTTNNNDHQHPQSETESSPFLGNIKNLYQSVQNITSNDIWTNPECKQMLLHPRNPCESLCMKLFLNIDHTEAPDKIFVCYSCKMFTTFPNLDCTCGKPPERQTRLDSTRRSHTQHWQAGGTLAIVEYLDLTWYICYSVVLILGTRFQIAVVVVEALAAVFFAIAGAVTHTVAIAA</sequence>
<evidence type="ECO:0000256" key="1">
    <source>
        <dbReference type="SAM" id="Phobius"/>
    </source>
</evidence>
<dbReference type="InterPro" id="IPR007750">
    <property type="entry name" value="DUF674"/>
</dbReference>
<reference evidence="3" key="1">
    <citation type="journal article" date="2017" name="Front. Plant Sci.">
        <title>Climate Clever Clovers: New Paradigm to Reduce the Environmental Footprint of Ruminants by Breeding Low Methanogenic Forages Utilizing Haplotype Variation.</title>
        <authorList>
            <person name="Kaur P."/>
            <person name="Appels R."/>
            <person name="Bayer P.E."/>
            <person name="Keeble-Gagnere G."/>
            <person name="Wang J."/>
            <person name="Hirakawa H."/>
            <person name="Shirasawa K."/>
            <person name="Vercoe P."/>
            <person name="Stefanova K."/>
            <person name="Durmic Z."/>
            <person name="Nichols P."/>
            <person name="Revell C."/>
            <person name="Isobe S.N."/>
            <person name="Edwards D."/>
            <person name="Erskine W."/>
        </authorList>
    </citation>
    <scope>NUCLEOTIDE SEQUENCE [LARGE SCALE GENOMIC DNA]</scope>
    <source>
        <strain evidence="3">cv. Daliak</strain>
    </source>
</reference>
<gene>
    <name evidence="2" type="ORF">TSUD_263660</name>
</gene>
<feature type="transmembrane region" description="Helical" evidence="1">
    <location>
        <begin position="205"/>
        <end position="231"/>
    </location>
</feature>
<dbReference type="Proteomes" id="UP000242715">
    <property type="component" value="Unassembled WGS sequence"/>
</dbReference>
<protein>
    <submittedName>
        <fullName evidence="2">Uncharacterized protein</fullName>
    </submittedName>
</protein>
<keyword evidence="3" id="KW-1185">Reference proteome</keyword>
<dbReference type="OrthoDB" id="1277335at2759"/>
<organism evidence="2 3">
    <name type="scientific">Trifolium subterraneum</name>
    <name type="common">Subterranean clover</name>
    <dbReference type="NCBI Taxonomy" id="3900"/>
    <lineage>
        <taxon>Eukaryota</taxon>
        <taxon>Viridiplantae</taxon>
        <taxon>Streptophyta</taxon>
        <taxon>Embryophyta</taxon>
        <taxon>Tracheophyta</taxon>
        <taxon>Spermatophyta</taxon>
        <taxon>Magnoliopsida</taxon>
        <taxon>eudicotyledons</taxon>
        <taxon>Gunneridae</taxon>
        <taxon>Pentapetalae</taxon>
        <taxon>rosids</taxon>
        <taxon>fabids</taxon>
        <taxon>Fabales</taxon>
        <taxon>Fabaceae</taxon>
        <taxon>Papilionoideae</taxon>
        <taxon>50 kb inversion clade</taxon>
        <taxon>NPAAA clade</taxon>
        <taxon>Hologalegina</taxon>
        <taxon>IRL clade</taxon>
        <taxon>Trifolieae</taxon>
        <taxon>Trifolium</taxon>
    </lineage>
</organism>
<name>A0A2Z6NAE8_TRISU</name>
<dbReference type="AlphaFoldDB" id="A0A2Z6NAE8"/>
<feature type="transmembrane region" description="Helical" evidence="1">
    <location>
        <begin position="176"/>
        <end position="199"/>
    </location>
</feature>
<evidence type="ECO:0000313" key="2">
    <source>
        <dbReference type="EMBL" id="GAU40716.1"/>
    </source>
</evidence>
<dbReference type="PANTHER" id="PTHR33103:SF27">
    <property type="entry name" value="OS04G0594700 PROTEIN"/>
    <property type="match status" value="1"/>
</dbReference>
<dbReference type="Pfam" id="PF05056">
    <property type="entry name" value="DUF674"/>
    <property type="match status" value="1"/>
</dbReference>
<proteinExistence type="predicted"/>
<evidence type="ECO:0000313" key="3">
    <source>
        <dbReference type="Proteomes" id="UP000242715"/>
    </source>
</evidence>
<dbReference type="EMBL" id="DF973822">
    <property type="protein sequence ID" value="GAU40716.1"/>
    <property type="molecule type" value="Genomic_DNA"/>
</dbReference>
<keyword evidence="1" id="KW-0812">Transmembrane</keyword>
<keyword evidence="1" id="KW-0472">Membrane</keyword>
<accession>A0A2Z6NAE8</accession>
<dbReference type="PANTHER" id="PTHR33103">
    <property type="entry name" value="OS01G0153900 PROTEIN"/>
    <property type="match status" value="1"/>
</dbReference>
<keyword evidence="1" id="KW-1133">Transmembrane helix</keyword>